<protein>
    <submittedName>
        <fullName evidence="2">Uncharacterized protein</fullName>
    </submittedName>
</protein>
<sequence>MYKKIVILIFIASILLLYFLPSIHGRGQINLYVRLLLYVLTLLGLYMSMLIGHIKTRMLYTGLFVLLTAIILFMHTFNVWI</sequence>
<accession>A0A1W7ABL0</accession>
<evidence type="ECO:0000313" key="2">
    <source>
        <dbReference type="EMBL" id="ARQ06806.1"/>
    </source>
</evidence>
<keyword evidence="3" id="KW-1185">Reference proteome</keyword>
<dbReference type="AlphaFoldDB" id="A0A1W7ABL0"/>
<keyword evidence="1" id="KW-1133">Transmembrane helix</keyword>
<name>A0A1W7ABL0_9STAP</name>
<dbReference type="KEGG" id="mcak:MCCS_11600"/>
<proteinExistence type="predicted"/>
<reference evidence="2 3" key="1">
    <citation type="journal article" date="2017" name="Int. J. Syst. Evol. Microbiol.">
        <title>Macrococcus canis sp. nov., a skin bacterium associated with infections in dogs.</title>
        <authorList>
            <person name="Gobeli Brawand S."/>
            <person name="Cotting K."/>
            <person name="Gomez-Sanz E."/>
            <person name="Collaud A."/>
            <person name="Thomann A."/>
            <person name="Brodard I."/>
            <person name="Rodriguez-Campos S."/>
            <person name="Strauss C."/>
            <person name="Perreten V."/>
        </authorList>
    </citation>
    <scope>NUCLEOTIDE SEQUENCE [LARGE SCALE GENOMIC DNA]</scope>
    <source>
        <strain evidence="2 3">KM45013</strain>
    </source>
</reference>
<dbReference type="RefSeq" id="WP_086042454.1">
    <property type="nucleotide sequence ID" value="NZ_CP073798.1"/>
</dbReference>
<dbReference type="Proteomes" id="UP000194154">
    <property type="component" value="Chromosome"/>
</dbReference>
<dbReference type="EMBL" id="CP021059">
    <property type="protein sequence ID" value="ARQ06806.1"/>
    <property type="molecule type" value="Genomic_DNA"/>
</dbReference>
<dbReference type="STRING" id="1855823.MCCS_11600"/>
<feature type="transmembrane region" description="Helical" evidence="1">
    <location>
        <begin position="59"/>
        <end position="80"/>
    </location>
</feature>
<feature type="transmembrane region" description="Helical" evidence="1">
    <location>
        <begin position="35"/>
        <end position="52"/>
    </location>
</feature>
<evidence type="ECO:0000256" key="1">
    <source>
        <dbReference type="SAM" id="Phobius"/>
    </source>
</evidence>
<keyword evidence="1" id="KW-0812">Transmembrane</keyword>
<keyword evidence="1" id="KW-0472">Membrane</keyword>
<gene>
    <name evidence="2" type="ORF">MCCS_11600</name>
</gene>
<organism evidence="2 3">
    <name type="scientific">Macrococcoides canis</name>
    <dbReference type="NCBI Taxonomy" id="1855823"/>
    <lineage>
        <taxon>Bacteria</taxon>
        <taxon>Bacillati</taxon>
        <taxon>Bacillota</taxon>
        <taxon>Bacilli</taxon>
        <taxon>Bacillales</taxon>
        <taxon>Staphylococcaceae</taxon>
        <taxon>Macrococcoides</taxon>
    </lineage>
</organism>
<evidence type="ECO:0000313" key="3">
    <source>
        <dbReference type="Proteomes" id="UP000194154"/>
    </source>
</evidence>